<proteinExistence type="predicted"/>
<dbReference type="EMBL" id="ABXB03000004">
    <property type="protein sequence ID" value="EFA22474.1"/>
    <property type="molecule type" value="Genomic_DNA"/>
</dbReference>
<organism evidence="2 3">
    <name type="scientific">Bifidobacterium gallicum DSM 20093 = LMG 11596</name>
    <dbReference type="NCBI Taxonomy" id="561180"/>
    <lineage>
        <taxon>Bacteria</taxon>
        <taxon>Bacillati</taxon>
        <taxon>Actinomycetota</taxon>
        <taxon>Actinomycetes</taxon>
        <taxon>Bifidobacteriales</taxon>
        <taxon>Bifidobacteriaceae</taxon>
        <taxon>Bifidobacterium</taxon>
    </lineage>
</organism>
<comment type="caution">
    <text evidence="2">The sequence shown here is derived from an EMBL/GenBank/DDBJ whole genome shotgun (WGS) entry which is preliminary data.</text>
</comment>
<dbReference type="STRING" id="561180.BIFGAL_04241"/>
<feature type="region of interest" description="Disordered" evidence="1">
    <location>
        <begin position="44"/>
        <end position="81"/>
    </location>
</feature>
<dbReference type="Proteomes" id="UP000003656">
    <property type="component" value="Unassembled WGS sequence"/>
</dbReference>
<evidence type="ECO:0000313" key="2">
    <source>
        <dbReference type="EMBL" id="EFA22474.1"/>
    </source>
</evidence>
<evidence type="ECO:0000313" key="3">
    <source>
        <dbReference type="Proteomes" id="UP000003656"/>
    </source>
</evidence>
<accession>D1NWI7</accession>
<feature type="compositionally biased region" description="Polar residues" evidence="1">
    <location>
        <begin position="59"/>
        <end position="68"/>
    </location>
</feature>
<reference evidence="2 3" key="1">
    <citation type="submission" date="2009-11" db="EMBL/GenBank/DDBJ databases">
        <authorList>
            <person name="Weinstock G."/>
            <person name="Sodergren E."/>
            <person name="Clifton S."/>
            <person name="Fulton L."/>
            <person name="Fulton B."/>
            <person name="Courtney L."/>
            <person name="Fronick C."/>
            <person name="Harrison M."/>
            <person name="Strong C."/>
            <person name="Farmer C."/>
            <person name="Delahaunty K."/>
            <person name="Markovic C."/>
            <person name="Hall O."/>
            <person name="Minx P."/>
            <person name="Tomlinson C."/>
            <person name="Mitreva M."/>
            <person name="Nelson J."/>
            <person name="Hou S."/>
            <person name="Wollam A."/>
            <person name="Pepin K.H."/>
            <person name="Johnson M."/>
            <person name="Bhonagiri V."/>
            <person name="Nash W.E."/>
            <person name="Warren W."/>
            <person name="Chinwalla A."/>
            <person name="Mardis E.R."/>
            <person name="Wilson R.K."/>
        </authorList>
    </citation>
    <scope>NUCLEOTIDE SEQUENCE [LARGE SCALE GENOMIC DNA]</scope>
    <source>
        <strain evidence="2 3">DSM 20093</strain>
    </source>
</reference>
<name>D1NWI7_9BIFI</name>
<dbReference type="AlphaFoldDB" id="D1NWI7"/>
<gene>
    <name evidence="2" type="ORF">BIFGAL_04241</name>
</gene>
<protein>
    <submittedName>
        <fullName evidence="2">Uncharacterized protein</fullName>
    </submittedName>
</protein>
<evidence type="ECO:0000256" key="1">
    <source>
        <dbReference type="SAM" id="MobiDB-lite"/>
    </source>
</evidence>
<sequence>MQGRTVIVDGHHLYFSSLLMQSINCLIKRFIKQNCKPVSLSCQSDHSGPSVSGAPLHSSEANTDNVMQQFVHMPPTTPSVS</sequence>